<protein>
    <submittedName>
        <fullName evidence="1">Uncharacterized protein</fullName>
    </submittedName>
</protein>
<dbReference type="EMBL" id="BAAAQQ010000013">
    <property type="protein sequence ID" value="GAA2132093.1"/>
    <property type="molecule type" value="Genomic_DNA"/>
</dbReference>
<reference evidence="1 2" key="1">
    <citation type="journal article" date="2019" name="Int. J. Syst. Evol. Microbiol.">
        <title>The Global Catalogue of Microorganisms (GCM) 10K type strain sequencing project: providing services to taxonomists for standard genome sequencing and annotation.</title>
        <authorList>
            <consortium name="The Broad Institute Genomics Platform"/>
            <consortium name="The Broad Institute Genome Sequencing Center for Infectious Disease"/>
            <person name="Wu L."/>
            <person name="Ma J."/>
        </authorList>
    </citation>
    <scope>NUCLEOTIDE SEQUENCE [LARGE SCALE GENOMIC DNA]</scope>
    <source>
        <strain evidence="1 2">JCM 16021</strain>
    </source>
</reference>
<evidence type="ECO:0000313" key="2">
    <source>
        <dbReference type="Proteomes" id="UP001500575"/>
    </source>
</evidence>
<proteinExistence type="predicted"/>
<gene>
    <name evidence="1" type="ORF">GCM10009843_36280</name>
</gene>
<comment type="caution">
    <text evidence="1">The sequence shown here is derived from an EMBL/GenBank/DDBJ whole genome shotgun (WGS) entry which is preliminary data.</text>
</comment>
<evidence type="ECO:0000313" key="1">
    <source>
        <dbReference type="EMBL" id="GAA2132093.1"/>
    </source>
</evidence>
<accession>A0ABN2YT84</accession>
<sequence>MPVAGSPDSVVTAMRALQGFDGLTVVGARSVVRDAWRTLSWRLGDVDPTWLAVDGSKAVGGVSVVVTRSQVAFRHRRGFAYVWRPGQYVDNDAPAVLSIALPHAPGSRRRTRLRDDRRRCTVSITPVRFASSAGG</sequence>
<organism evidence="1 2">
    <name type="scientific">Nocardioides bigeumensis</name>
    <dbReference type="NCBI Taxonomy" id="433657"/>
    <lineage>
        <taxon>Bacteria</taxon>
        <taxon>Bacillati</taxon>
        <taxon>Actinomycetota</taxon>
        <taxon>Actinomycetes</taxon>
        <taxon>Propionibacteriales</taxon>
        <taxon>Nocardioidaceae</taxon>
        <taxon>Nocardioides</taxon>
    </lineage>
</organism>
<name>A0ABN2YT84_9ACTN</name>
<dbReference type="Proteomes" id="UP001500575">
    <property type="component" value="Unassembled WGS sequence"/>
</dbReference>
<keyword evidence="2" id="KW-1185">Reference proteome</keyword>